<comment type="caution">
    <text evidence="1">The sequence shown here is derived from an EMBL/GenBank/DDBJ whole genome shotgun (WGS) entry which is preliminary data.</text>
</comment>
<dbReference type="InterPro" id="IPR021629">
    <property type="entry name" value="Mediator_Med23"/>
</dbReference>
<evidence type="ECO:0000313" key="2">
    <source>
        <dbReference type="Proteomes" id="UP001153148"/>
    </source>
</evidence>
<evidence type="ECO:0000313" key="1">
    <source>
        <dbReference type="EMBL" id="CAG2056359.1"/>
    </source>
</evidence>
<reference evidence="1" key="1">
    <citation type="submission" date="2021-03" db="EMBL/GenBank/DDBJ databases">
        <authorList>
            <person name="Tran Van P."/>
        </authorList>
    </citation>
    <scope>NUCLEOTIDE SEQUENCE</scope>
</reference>
<sequence length="67" mass="7629">MACRNLPARIVESTALRLITGLGSAEVQPQLSRFLSEPKTLVSAESEELNRALVLYTRPFHARYWNR</sequence>
<name>A0ABN7NPP1_TIMPD</name>
<gene>
    <name evidence="1" type="ORF">TPAB3V08_LOCUS3351</name>
</gene>
<protein>
    <submittedName>
        <fullName evidence="1">Uncharacterized protein</fullName>
    </submittedName>
</protein>
<proteinExistence type="predicted"/>
<dbReference type="EMBL" id="CAJPIN010003738">
    <property type="protein sequence ID" value="CAG2056359.1"/>
    <property type="molecule type" value="Genomic_DNA"/>
</dbReference>
<dbReference type="Proteomes" id="UP001153148">
    <property type="component" value="Unassembled WGS sequence"/>
</dbReference>
<keyword evidence="2" id="KW-1185">Reference proteome</keyword>
<dbReference type="Pfam" id="PF11573">
    <property type="entry name" value="Med23"/>
    <property type="match status" value="1"/>
</dbReference>
<accession>A0ABN7NPP1</accession>
<organism evidence="1 2">
    <name type="scientific">Timema podura</name>
    <name type="common">Walking stick</name>
    <dbReference type="NCBI Taxonomy" id="61482"/>
    <lineage>
        <taxon>Eukaryota</taxon>
        <taxon>Metazoa</taxon>
        <taxon>Ecdysozoa</taxon>
        <taxon>Arthropoda</taxon>
        <taxon>Hexapoda</taxon>
        <taxon>Insecta</taxon>
        <taxon>Pterygota</taxon>
        <taxon>Neoptera</taxon>
        <taxon>Polyneoptera</taxon>
        <taxon>Phasmatodea</taxon>
        <taxon>Timematodea</taxon>
        <taxon>Timematoidea</taxon>
        <taxon>Timematidae</taxon>
        <taxon>Timema</taxon>
    </lineage>
</organism>